<dbReference type="RefSeq" id="WP_015558540.1">
    <property type="nucleotide sequence ID" value="NC_021039.1"/>
</dbReference>
<keyword evidence="8" id="KW-0472">Membrane</keyword>
<evidence type="ECO:0000259" key="9">
    <source>
        <dbReference type="PROSITE" id="PS50893"/>
    </source>
</evidence>
<dbReference type="InterPro" id="IPR017871">
    <property type="entry name" value="ABC_transporter-like_CS"/>
</dbReference>
<reference evidence="10" key="2">
    <citation type="submission" date="2010-03" db="EMBL/GenBank/DDBJ databases">
        <authorList>
            <person name="Pajon A."/>
        </authorList>
    </citation>
    <scope>NUCLEOTIDE SEQUENCE</scope>
    <source>
        <strain evidence="10">Type strain: 18P13</strain>
    </source>
</reference>
<keyword evidence="6" id="KW-0067">ATP-binding</keyword>
<dbReference type="InterPro" id="IPR015856">
    <property type="entry name" value="ABC_transpr_CbiO/EcfA_su"/>
</dbReference>
<dbReference type="GO" id="GO:0005524">
    <property type="term" value="F:ATP binding"/>
    <property type="evidence" value="ECO:0007669"/>
    <property type="project" value="UniProtKB-KW"/>
</dbReference>
<dbReference type="SUPFAM" id="SSF52540">
    <property type="entry name" value="P-loop containing nucleoside triphosphate hydrolases"/>
    <property type="match status" value="2"/>
</dbReference>
<dbReference type="PROSITE" id="PS00211">
    <property type="entry name" value="ABC_TRANSPORTER_1"/>
    <property type="match status" value="2"/>
</dbReference>
<proteinExistence type="inferred from homology"/>
<name>D4LDD9_RUMC1</name>
<accession>D4LDD9</accession>
<dbReference type="GO" id="GO:0042626">
    <property type="term" value="F:ATPase-coupled transmembrane transporter activity"/>
    <property type="evidence" value="ECO:0007669"/>
    <property type="project" value="TreeGrafter"/>
</dbReference>
<keyword evidence="4" id="KW-1003">Cell membrane</keyword>
<evidence type="ECO:0000313" key="10">
    <source>
        <dbReference type="EMBL" id="CBL17634.1"/>
    </source>
</evidence>
<keyword evidence="11" id="KW-1185">Reference proteome</keyword>
<dbReference type="InterPro" id="IPR003439">
    <property type="entry name" value="ABC_transporter-like_ATP-bd"/>
</dbReference>
<evidence type="ECO:0000256" key="8">
    <source>
        <dbReference type="ARBA" id="ARBA00023136"/>
    </source>
</evidence>
<dbReference type="HOGENOM" id="CLU_000604_86_7_9"/>
<dbReference type="Pfam" id="PF00005">
    <property type="entry name" value="ABC_tran"/>
    <property type="match status" value="2"/>
</dbReference>
<dbReference type="GO" id="GO:0016887">
    <property type="term" value="F:ATP hydrolysis activity"/>
    <property type="evidence" value="ECO:0007669"/>
    <property type="project" value="InterPro"/>
</dbReference>
<dbReference type="CDD" id="cd03225">
    <property type="entry name" value="ABC_cobalt_CbiO_domain1"/>
    <property type="match status" value="2"/>
</dbReference>
<dbReference type="InterPro" id="IPR050095">
    <property type="entry name" value="ECF_ABC_transporter_ATP-bd"/>
</dbReference>
<comment type="similarity">
    <text evidence="2">Belongs to the ABC transporter superfamily.</text>
</comment>
<gene>
    <name evidence="10" type="ordered locus">RUM_15410</name>
</gene>
<dbReference type="KEGG" id="rch:RUM_15410"/>
<dbReference type="PROSITE" id="PS50893">
    <property type="entry name" value="ABC_TRANSPORTER_2"/>
    <property type="match status" value="2"/>
</dbReference>
<feature type="domain" description="ABC transporter" evidence="9">
    <location>
        <begin position="294"/>
        <end position="523"/>
    </location>
</feature>
<evidence type="ECO:0000256" key="3">
    <source>
        <dbReference type="ARBA" id="ARBA00022448"/>
    </source>
</evidence>
<evidence type="ECO:0000256" key="5">
    <source>
        <dbReference type="ARBA" id="ARBA00022741"/>
    </source>
</evidence>
<evidence type="ECO:0000256" key="2">
    <source>
        <dbReference type="ARBA" id="ARBA00005417"/>
    </source>
</evidence>
<dbReference type="GeneID" id="83156259"/>
<protein>
    <submittedName>
        <fullName evidence="10">ATPase components of various ABC-type transport systems, contain duplicated ATPase</fullName>
    </submittedName>
</protein>
<keyword evidence="5" id="KW-0547">Nucleotide-binding</keyword>
<dbReference type="SMART" id="SM00382">
    <property type="entry name" value="AAA"/>
    <property type="match status" value="2"/>
</dbReference>
<dbReference type="Proteomes" id="UP000007054">
    <property type="component" value="Chromosome"/>
</dbReference>
<evidence type="ECO:0000313" key="11">
    <source>
        <dbReference type="Proteomes" id="UP000007054"/>
    </source>
</evidence>
<dbReference type="AlphaFoldDB" id="D4LDD9"/>
<dbReference type="GO" id="GO:0043190">
    <property type="term" value="C:ATP-binding cassette (ABC) transporter complex"/>
    <property type="evidence" value="ECO:0007669"/>
    <property type="project" value="TreeGrafter"/>
</dbReference>
<evidence type="ECO:0000256" key="4">
    <source>
        <dbReference type="ARBA" id="ARBA00022475"/>
    </source>
</evidence>
<feature type="domain" description="ABC transporter" evidence="9">
    <location>
        <begin position="7"/>
        <end position="243"/>
    </location>
</feature>
<dbReference type="STRING" id="213810.RUM_15410"/>
<dbReference type="InterPro" id="IPR027417">
    <property type="entry name" value="P-loop_NTPase"/>
</dbReference>
<dbReference type="PANTHER" id="PTHR43553">
    <property type="entry name" value="HEAVY METAL TRANSPORTER"/>
    <property type="match status" value="1"/>
</dbReference>
<reference evidence="10" key="1">
    <citation type="submission" date="2010-03" db="EMBL/GenBank/DDBJ databases">
        <title>The genome sequence of Ruminococcus sp. 18P13.</title>
        <authorList>
            <consortium name="metaHIT consortium -- http://www.metahit.eu/"/>
            <person name="Pajon A."/>
            <person name="Turner K."/>
            <person name="Parkhill J."/>
            <person name="Bernalier A."/>
        </authorList>
    </citation>
    <scope>NUCLEOTIDE SEQUENCE [LARGE SCALE GENOMIC DNA]</scope>
    <source>
        <strain evidence="10">Type strain: 18P13</strain>
    </source>
</reference>
<keyword evidence="7" id="KW-1278">Translocase</keyword>
<organism evidence="10 11">
    <name type="scientific">Ruminococcus champanellensis (strain DSM 18848 / JCM 17042 / KCTC 15320 / 18P13)</name>
    <dbReference type="NCBI Taxonomy" id="213810"/>
    <lineage>
        <taxon>Bacteria</taxon>
        <taxon>Bacillati</taxon>
        <taxon>Bacillota</taxon>
        <taxon>Clostridia</taxon>
        <taxon>Eubacteriales</taxon>
        <taxon>Oscillospiraceae</taxon>
        <taxon>Ruminococcus</taxon>
    </lineage>
</organism>
<comment type="subcellular location">
    <subcellularLocation>
        <location evidence="1">Cell membrane</location>
        <topology evidence="1">Peripheral membrane protein</topology>
    </subcellularLocation>
</comment>
<sequence length="546" mass="59121">MDQMALVETTALSFTYAGAAVPALKDVTLAVPRGKILLLCGGSGSGKSTLLRLLKAECAPHGSREGEIRFDPAIFQAGKPEPGAVGLIGQDPEGQIVTDRVWQELVFGLESLGMPQSEMAVRVAETVSYFGLESLYRRRTDTLSGGQKQLVSLASVFALAPQLLLLDEPTAQLDPVAASDFFATLQRLNREQGTTILLSEHRLEEALPMADLVGVLHGGRLCCLAPPQQALERLRGTEAYAVLRSGMPAAVQVFDHRVQPCPLTIPQGRAVLEQMPTKPVPIPEQTVPEGAACYQLRDVWLRYEKRQEDVLRGVDLTLPEGTCTAILGGNGSGKSTLLQVLCGMLSPDRGSVKVWGKKLRPGSIQAAYLPQKPALLFCEDTLDADYTAYSRCLGLNEQQREQRLAELEPVLALRELLKQHPYDLSGGQQQRAALGKLLLAKPKILLLDEPTKGMDAAARQSLGQQLRALTGQGVTIVLATHDLDFAALYTELCGMLFDGQLSPLTPSRQFFRQNRIYTTPAHRMAASCLPEAVTCGDVLAALEVQA</sequence>
<dbReference type="PANTHER" id="PTHR43553:SF24">
    <property type="entry name" value="ENERGY-COUPLING FACTOR TRANSPORTER ATP-BINDING PROTEIN ECFA1"/>
    <property type="match status" value="1"/>
</dbReference>
<dbReference type="InterPro" id="IPR003593">
    <property type="entry name" value="AAA+_ATPase"/>
</dbReference>
<dbReference type="Gene3D" id="3.40.50.300">
    <property type="entry name" value="P-loop containing nucleotide triphosphate hydrolases"/>
    <property type="match status" value="2"/>
</dbReference>
<dbReference type="PATRIC" id="fig|213810.4.peg.1440"/>
<evidence type="ECO:0000256" key="6">
    <source>
        <dbReference type="ARBA" id="ARBA00022840"/>
    </source>
</evidence>
<keyword evidence="3" id="KW-0813">Transport</keyword>
<evidence type="ECO:0000256" key="7">
    <source>
        <dbReference type="ARBA" id="ARBA00022967"/>
    </source>
</evidence>
<dbReference type="EMBL" id="FP929052">
    <property type="protein sequence ID" value="CBL17634.1"/>
    <property type="molecule type" value="Genomic_DNA"/>
</dbReference>
<evidence type="ECO:0000256" key="1">
    <source>
        <dbReference type="ARBA" id="ARBA00004202"/>
    </source>
</evidence>